<dbReference type="Pfam" id="PF04542">
    <property type="entry name" value="Sigma70_r2"/>
    <property type="match status" value="1"/>
</dbReference>
<evidence type="ECO:0000313" key="8">
    <source>
        <dbReference type="EMBL" id="QPF88652.1"/>
    </source>
</evidence>
<evidence type="ECO:0000256" key="3">
    <source>
        <dbReference type="ARBA" id="ARBA00023082"/>
    </source>
</evidence>
<evidence type="ECO:0000256" key="5">
    <source>
        <dbReference type="SAM" id="SignalP"/>
    </source>
</evidence>
<feature type="signal peptide" evidence="5">
    <location>
        <begin position="1"/>
        <end position="22"/>
    </location>
</feature>
<dbReference type="PANTHER" id="PTHR43133">
    <property type="entry name" value="RNA POLYMERASE ECF-TYPE SIGMA FACTO"/>
    <property type="match status" value="1"/>
</dbReference>
<evidence type="ECO:0000313" key="9">
    <source>
        <dbReference type="Proteomes" id="UP000594621"/>
    </source>
</evidence>
<organism evidence="8 9">
    <name type="scientific">Bradyrhizobium commune</name>
    <dbReference type="NCBI Taxonomy" id="83627"/>
    <lineage>
        <taxon>Bacteria</taxon>
        <taxon>Pseudomonadati</taxon>
        <taxon>Pseudomonadota</taxon>
        <taxon>Alphaproteobacteria</taxon>
        <taxon>Hyphomicrobiales</taxon>
        <taxon>Nitrobacteraceae</taxon>
        <taxon>Bradyrhizobium</taxon>
    </lineage>
</organism>
<dbReference type="InterPro" id="IPR039425">
    <property type="entry name" value="RNA_pol_sigma-70-like"/>
</dbReference>
<reference evidence="8 9" key="1">
    <citation type="submission" date="2020-09" db="EMBL/GenBank/DDBJ databases">
        <title>Complete genomes of bradyrhizobia occurring on native shrubby legumes in Australia.</title>
        <authorList>
            <person name="Lafay B."/>
        </authorList>
    </citation>
    <scope>NUCLEOTIDE SEQUENCE [LARGE SCALE GENOMIC DNA]</scope>
    <source>
        <strain evidence="8 9">BDV5040</strain>
    </source>
</reference>
<dbReference type="Proteomes" id="UP000594621">
    <property type="component" value="Chromosome"/>
</dbReference>
<proteinExistence type="inferred from homology"/>
<name>A0A7S9CZY6_9BRAD</name>
<keyword evidence="3" id="KW-0731">Sigma factor</keyword>
<dbReference type="GO" id="GO:0003677">
    <property type="term" value="F:DNA binding"/>
    <property type="evidence" value="ECO:0007669"/>
    <property type="project" value="InterPro"/>
</dbReference>
<evidence type="ECO:0000256" key="1">
    <source>
        <dbReference type="ARBA" id="ARBA00010641"/>
    </source>
</evidence>
<dbReference type="KEGG" id="bcou:IC761_19155"/>
<dbReference type="Pfam" id="PF08281">
    <property type="entry name" value="Sigma70_r4_2"/>
    <property type="match status" value="1"/>
</dbReference>
<evidence type="ECO:0000256" key="4">
    <source>
        <dbReference type="ARBA" id="ARBA00023163"/>
    </source>
</evidence>
<keyword evidence="2" id="KW-0805">Transcription regulation</keyword>
<feature type="chain" id="PRO_5032643601" evidence="5">
    <location>
        <begin position="23"/>
        <end position="161"/>
    </location>
</feature>
<dbReference type="SUPFAM" id="SSF88946">
    <property type="entry name" value="Sigma2 domain of RNA polymerase sigma factors"/>
    <property type="match status" value="1"/>
</dbReference>
<dbReference type="EMBL" id="CP061379">
    <property type="protein sequence ID" value="QPF88652.1"/>
    <property type="molecule type" value="Genomic_DNA"/>
</dbReference>
<keyword evidence="9" id="KW-1185">Reference proteome</keyword>
<sequence>MKTDSSLRSSMLAAAPALRAFALSLCGNADRANDLVQETYVRALANLDKFRPGTNMAAWLTVILRNRYYSECRKRAREVEDVDGAYASALACEADQSVRLENEGLWKAVSELPSDIRHAVILVGASGATYEEAAAACRCAVGTIKSRMHRARLRLAMQLAP</sequence>
<dbReference type="InterPro" id="IPR007627">
    <property type="entry name" value="RNA_pol_sigma70_r2"/>
</dbReference>
<dbReference type="NCBIfam" id="TIGR02937">
    <property type="entry name" value="sigma70-ECF"/>
    <property type="match status" value="1"/>
</dbReference>
<dbReference type="GO" id="GO:0006352">
    <property type="term" value="P:DNA-templated transcription initiation"/>
    <property type="evidence" value="ECO:0007669"/>
    <property type="project" value="InterPro"/>
</dbReference>
<dbReference type="InterPro" id="IPR014284">
    <property type="entry name" value="RNA_pol_sigma-70_dom"/>
</dbReference>
<evidence type="ECO:0000259" key="6">
    <source>
        <dbReference type="Pfam" id="PF04542"/>
    </source>
</evidence>
<dbReference type="GO" id="GO:0016987">
    <property type="term" value="F:sigma factor activity"/>
    <property type="evidence" value="ECO:0007669"/>
    <property type="project" value="UniProtKB-KW"/>
</dbReference>
<dbReference type="RefSeq" id="WP_195798205.1">
    <property type="nucleotide sequence ID" value="NZ_CP061379.1"/>
</dbReference>
<dbReference type="Gene3D" id="1.10.10.10">
    <property type="entry name" value="Winged helix-like DNA-binding domain superfamily/Winged helix DNA-binding domain"/>
    <property type="match status" value="1"/>
</dbReference>
<dbReference type="InterPro" id="IPR036388">
    <property type="entry name" value="WH-like_DNA-bd_sf"/>
</dbReference>
<comment type="similarity">
    <text evidence="1">Belongs to the sigma-70 factor family. ECF subfamily.</text>
</comment>
<evidence type="ECO:0000259" key="7">
    <source>
        <dbReference type="Pfam" id="PF08281"/>
    </source>
</evidence>
<feature type="domain" description="RNA polymerase sigma-70 region 2" evidence="6">
    <location>
        <begin position="15"/>
        <end position="77"/>
    </location>
</feature>
<dbReference type="Gene3D" id="1.10.1740.10">
    <property type="match status" value="1"/>
</dbReference>
<dbReference type="PANTHER" id="PTHR43133:SF25">
    <property type="entry name" value="RNA POLYMERASE SIGMA FACTOR RFAY-RELATED"/>
    <property type="match status" value="1"/>
</dbReference>
<keyword evidence="5" id="KW-0732">Signal</keyword>
<dbReference type="AlphaFoldDB" id="A0A7S9CZY6"/>
<dbReference type="InterPro" id="IPR013249">
    <property type="entry name" value="RNA_pol_sigma70_r4_t2"/>
</dbReference>
<accession>A0A7S9CZY6</accession>
<feature type="domain" description="RNA polymerase sigma factor 70 region 4 type 2" evidence="7">
    <location>
        <begin position="105"/>
        <end position="155"/>
    </location>
</feature>
<dbReference type="InterPro" id="IPR013325">
    <property type="entry name" value="RNA_pol_sigma_r2"/>
</dbReference>
<protein>
    <submittedName>
        <fullName evidence="8">Sigma-70 family RNA polymerase sigma factor</fullName>
    </submittedName>
</protein>
<dbReference type="SUPFAM" id="SSF88659">
    <property type="entry name" value="Sigma3 and sigma4 domains of RNA polymerase sigma factors"/>
    <property type="match status" value="1"/>
</dbReference>
<gene>
    <name evidence="8" type="ORF">IC761_19155</name>
</gene>
<dbReference type="InterPro" id="IPR013324">
    <property type="entry name" value="RNA_pol_sigma_r3/r4-like"/>
</dbReference>
<evidence type="ECO:0000256" key="2">
    <source>
        <dbReference type="ARBA" id="ARBA00023015"/>
    </source>
</evidence>
<keyword evidence="4" id="KW-0804">Transcription</keyword>